<dbReference type="STRING" id="590646.G3BDE7"/>
<evidence type="ECO:0000313" key="2">
    <source>
        <dbReference type="Proteomes" id="UP000000707"/>
    </source>
</evidence>
<proteinExistence type="predicted"/>
<protein>
    <submittedName>
        <fullName evidence="1">Uncharacterized protein</fullName>
    </submittedName>
</protein>
<gene>
    <name evidence="1" type="ORF">CANTEDRAFT_110518</name>
</gene>
<dbReference type="RefSeq" id="XP_006690154.1">
    <property type="nucleotide sequence ID" value="XM_006690091.1"/>
</dbReference>
<dbReference type="GeneID" id="18246199"/>
<dbReference type="KEGG" id="cten:18246199"/>
<name>G3BDE7_CANTC</name>
<dbReference type="Proteomes" id="UP000000707">
    <property type="component" value="Unassembled WGS sequence"/>
</dbReference>
<dbReference type="OrthoDB" id="3260408at2759"/>
<keyword evidence="2" id="KW-1185">Reference proteome</keyword>
<evidence type="ECO:0000313" key="1">
    <source>
        <dbReference type="EMBL" id="EGV60940.1"/>
    </source>
</evidence>
<dbReference type="AlphaFoldDB" id="G3BDE7"/>
<dbReference type="eggNOG" id="ENOG502RQ2U">
    <property type="taxonomic scope" value="Eukaryota"/>
</dbReference>
<organism evidence="2">
    <name type="scientific">Candida tenuis (strain ATCC 10573 / BCRC 21748 / CBS 615 / JCM 9827 / NBRC 10315 / NRRL Y-1498 / VKM Y-70)</name>
    <name type="common">Yeast</name>
    <name type="synonym">Yamadazyma tenuis</name>
    <dbReference type="NCBI Taxonomy" id="590646"/>
    <lineage>
        <taxon>Eukaryota</taxon>
        <taxon>Fungi</taxon>
        <taxon>Dikarya</taxon>
        <taxon>Ascomycota</taxon>
        <taxon>Saccharomycotina</taxon>
        <taxon>Pichiomycetes</taxon>
        <taxon>Debaryomycetaceae</taxon>
        <taxon>Yamadazyma</taxon>
    </lineage>
</organism>
<dbReference type="EMBL" id="GL996528">
    <property type="protein sequence ID" value="EGV60940.1"/>
    <property type="molecule type" value="Genomic_DNA"/>
</dbReference>
<sequence>MVLFSSVKLILISLVALYTSYLYIYKCENVSTLEAILHPINNHHKSLCDYVYKTEEFAKPHLSNAQSFLDKNVHSTEFFQKYQIHEHFVSYSTKAYEFVHPFLIEIYKLVEIVEVYVYDYSVLAWTKAVYFYNTTVVPKIKELTSK</sequence>
<reference evidence="1 2" key="1">
    <citation type="journal article" date="2011" name="Proc. Natl. Acad. Sci. U.S.A.">
        <title>Comparative genomics of xylose-fermenting fungi for enhanced biofuel production.</title>
        <authorList>
            <person name="Wohlbach D.J."/>
            <person name="Kuo A."/>
            <person name="Sato T.K."/>
            <person name="Potts K.M."/>
            <person name="Salamov A.A."/>
            <person name="LaButti K.M."/>
            <person name="Sun H."/>
            <person name="Clum A."/>
            <person name="Pangilinan J.L."/>
            <person name="Lindquist E.A."/>
            <person name="Lucas S."/>
            <person name="Lapidus A."/>
            <person name="Jin M."/>
            <person name="Gunawan C."/>
            <person name="Balan V."/>
            <person name="Dale B.E."/>
            <person name="Jeffries T.W."/>
            <person name="Zinkel R."/>
            <person name="Barry K.W."/>
            <person name="Grigoriev I.V."/>
            <person name="Gasch A.P."/>
        </authorList>
    </citation>
    <scope>NUCLEOTIDE SEQUENCE [LARGE SCALE GENOMIC DNA]</scope>
    <source>
        <strain evidence="2">ATCC 10573 / BCRC 21748 / CBS 615 / JCM 9827 / NBRC 10315 / NRRL Y-1498 / VKM Y-70</strain>
    </source>
</reference>
<accession>G3BDE7</accession>
<dbReference type="HOGENOM" id="CLU_134522_0_0_1"/>